<protein>
    <submittedName>
        <fullName evidence="1">Uncharacterized protein</fullName>
    </submittedName>
</protein>
<accession>A0A345KMV9</accession>
<organism evidence="1 2">
    <name type="scientific">Mycobacterium phage KingTut</name>
    <dbReference type="NCBI Taxonomy" id="2250422"/>
    <lineage>
        <taxon>Viruses</taxon>
        <taxon>Duplodnaviria</taxon>
        <taxon>Heunggongvirae</taxon>
        <taxon>Uroviricota</taxon>
        <taxon>Caudoviricetes</taxon>
        <taxon>Bclasvirinae</taxon>
        <taxon>Pegunavirus</taxon>
        <taxon>Pegunavirus kingtut</taxon>
    </lineage>
</organism>
<reference evidence="1 2" key="1">
    <citation type="submission" date="2018-06" db="EMBL/GenBank/DDBJ databases">
        <authorList>
            <person name="Carpenter C.J."/>
            <person name="Mulvenna A.L."/>
            <person name="Najjar D.S."/>
            <person name="Ball S.L."/>
            <person name="Breitenberger C.A."/>
            <person name="Daniels C.J."/>
            <person name="Garlena R.A."/>
            <person name="Russell D.A."/>
            <person name="Pope W.H."/>
            <person name="Jacobs-Sera D."/>
            <person name="Hatfull G.F."/>
        </authorList>
    </citation>
    <scope>NUCLEOTIDE SEQUENCE [LARGE SCALE GENOMIC DNA]</scope>
</reference>
<keyword evidence="2" id="KW-1185">Reference proteome</keyword>
<sequence length="70" mass="7794">MMGFDATVRAAAAADLKVGDTLTHEGRTYTVAEFDRRRRERPASWGGPYICTTIVWAEGYLTRLEDAVTV</sequence>
<evidence type="ECO:0000313" key="2">
    <source>
        <dbReference type="Proteomes" id="UP000257364"/>
    </source>
</evidence>
<evidence type="ECO:0000313" key="1">
    <source>
        <dbReference type="EMBL" id="AXH44361.1"/>
    </source>
</evidence>
<dbReference type="RefSeq" id="YP_010096581.1">
    <property type="nucleotide sequence ID" value="NC_055750.1"/>
</dbReference>
<gene>
    <name evidence="1" type="primary">68</name>
    <name evidence="1" type="ORF">SEA_KINGTUT_68</name>
</gene>
<dbReference type="EMBL" id="MH450122">
    <property type="protein sequence ID" value="AXH44361.1"/>
    <property type="molecule type" value="Genomic_DNA"/>
</dbReference>
<proteinExistence type="predicted"/>
<name>A0A345KMV9_9CAUD</name>
<dbReference type="Proteomes" id="UP000257364">
    <property type="component" value="Segment"/>
</dbReference>
<dbReference type="GeneID" id="65114237"/>
<dbReference type="KEGG" id="vg:65114237"/>